<reference evidence="10" key="1">
    <citation type="submission" date="2017-02" db="EMBL/GenBank/DDBJ databases">
        <authorList>
            <person name="Dridi B."/>
        </authorList>
    </citation>
    <scope>NUCLEOTIDE SEQUENCE [LARGE SCALE GENOMIC DNA]</scope>
    <source>
        <strain evidence="10">EB411</strain>
    </source>
</reference>
<feature type="domain" description="ABC transmembrane type-1" evidence="8">
    <location>
        <begin position="113"/>
        <end position="304"/>
    </location>
</feature>
<keyword evidence="5 7" id="KW-1133">Transmembrane helix</keyword>
<dbReference type="PANTHER" id="PTHR43386">
    <property type="entry name" value="OLIGOPEPTIDE TRANSPORT SYSTEM PERMEASE PROTEIN APPC"/>
    <property type="match status" value="1"/>
</dbReference>
<keyword evidence="4 7" id="KW-0812">Transmembrane</keyword>
<gene>
    <name evidence="9" type="ORF">FM119_02395</name>
</gene>
<evidence type="ECO:0000256" key="5">
    <source>
        <dbReference type="ARBA" id="ARBA00022989"/>
    </source>
</evidence>
<dbReference type="PROSITE" id="PS50928">
    <property type="entry name" value="ABC_TM1"/>
    <property type="match status" value="1"/>
</dbReference>
<evidence type="ECO:0000256" key="4">
    <source>
        <dbReference type="ARBA" id="ARBA00022692"/>
    </source>
</evidence>
<dbReference type="SUPFAM" id="SSF161098">
    <property type="entry name" value="MetI-like"/>
    <property type="match status" value="1"/>
</dbReference>
<dbReference type="Gene3D" id="1.10.3720.10">
    <property type="entry name" value="MetI-like"/>
    <property type="match status" value="1"/>
</dbReference>
<evidence type="ECO:0000256" key="3">
    <source>
        <dbReference type="ARBA" id="ARBA00022475"/>
    </source>
</evidence>
<dbReference type="Pfam" id="PF12911">
    <property type="entry name" value="OppC_N"/>
    <property type="match status" value="1"/>
</dbReference>
<comment type="similarity">
    <text evidence="7">Belongs to the binding-protein-dependent transport system permease family.</text>
</comment>
<evidence type="ECO:0000256" key="2">
    <source>
        <dbReference type="ARBA" id="ARBA00022448"/>
    </source>
</evidence>
<dbReference type="OrthoDB" id="9812701at2"/>
<protein>
    <submittedName>
        <fullName evidence="9">Dipeptide transport system permease protein DppC (TC 3.A.1.5.2)</fullName>
    </submittedName>
</protein>
<dbReference type="Pfam" id="PF00528">
    <property type="entry name" value="BPD_transp_1"/>
    <property type="match status" value="1"/>
</dbReference>
<keyword evidence="10" id="KW-1185">Reference proteome</keyword>
<dbReference type="Proteomes" id="UP000196778">
    <property type="component" value="Unassembled WGS sequence"/>
</dbReference>
<feature type="transmembrane region" description="Helical" evidence="7">
    <location>
        <begin position="117"/>
        <end position="140"/>
    </location>
</feature>
<keyword evidence="6 7" id="KW-0472">Membrane</keyword>
<dbReference type="InterPro" id="IPR035906">
    <property type="entry name" value="MetI-like_sf"/>
</dbReference>
<dbReference type="RefSeq" id="WP_087136101.1">
    <property type="nucleotide sequence ID" value="NZ_FUKR01000014.1"/>
</dbReference>
<dbReference type="GO" id="GO:0005886">
    <property type="term" value="C:plasma membrane"/>
    <property type="evidence" value="ECO:0007669"/>
    <property type="project" value="UniProtKB-SubCell"/>
</dbReference>
<organism evidence="9 10">
    <name type="scientific">Mycetocola reblochoni REB411</name>
    <dbReference type="NCBI Taxonomy" id="1255698"/>
    <lineage>
        <taxon>Bacteria</taxon>
        <taxon>Bacillati</taxon>
        <taxon>Actinomycetota</taxon>
        <taxon>Actinomycetes</taxon>
        <taxon>Micrococcales</taxon>
        <taxon>Microbacteriaceae</taxon>
        <taxon>Mycetocola</taxon>
    </lineage>
</organism>
<evidence type="ECO:0000259" key="8">
    <source>
        <dbReference type="PROSITE" id="PS50928"/>
    </source>
</evidence>
<evidence type="ECO:0000256" key="6">
    <source>
        <dbReference type="ARBA" id="ARBA00023136"/>
    </source>
</evidence>
<keyword evidence="2 7" id="KW-0813">Transport</keyword>
<evidence type="ECO:0000256" key="1">
    <source>
        <dbReference type="ARBA" id="ARBA00004651"/>
    </source>
</evidence>
<dbReference type="InterPro" id="IPR000515">
    <property type="entry name" value="MetI-like"/>
</dbReference>
<feature type="transmembrane region" description="Helical" evidence="7">
    <location>
        <begin position="178"/>
        <end position="197"/>
    </location>
</feature>
<feature type="transmembrane region" description="Helical" evidence="7">
    <location>
        <begin position="286"/>
        <end position="307"/>
    </location>
</feature>
<feature type="transmembrane region" description="Helical" evidence="7">
    <location>
        <begin position="152"/>
        <end position="172"/>
    </location>
</feature>
<feature type="transmembrane region" description="Helical" evidence="7">
    <location>
        <begin position="49"/>
        <end position="67"/>
    </location>
</feature>
<comment type="subcellular location">
    <subcellularLocation>
        <location evidence="1 7">Cell membrane</location>
        <topology evidence="1 7">Multi-pass membrane protein</topology>
    </subcellularLocation>
</comment>
<dbReference type="GO" id="GO:0055085">
    <property type="term" value="P:transmembrane transport"/>
    <property type="evidence" value="ECO:0007669"/>
    <property type="project" value="InterPro"/>
</dbReference>
<dbReference type="InterPro" id="IPR050366">
    <property type="entry name" value="BP-dependent_transpt_permease"/>
</dbReference>
<dbReference type="PANTHER" id="PTHR43386:SF6">
    <property type="entry name" value="ABC TRANSPORTER PERMEASE PROTEIN"/>
    <property type="match status" value="1"/>
</dbReference>
<evidence type="ECO:0000313" key="10">
    <source>
        <dbReference type="Proteomes" id="UP000196778"/>
    </source>
</evidence>
<accession>A0A1R4ILV6</accession>
<sequence length="319" mass="33542">MSSNTPGQGGGRYVAPIEETPVVAVDAVDESQKAQSVWGDAWQAMRKRWLFWLCAALIAVIVVVALFPQWFTASLPTGGACKIGQSLDPASAGHPLGFDKQGCDVFSRILYGTRSSVTVGLLATLLATLIGGIIGALAGFYGGFLDSLVSRLGDIFFAIPTILGAIIVMQVMPWDRNAITLSIVLAVFGWPIIARIMRGAVLTAKNSDYVMASVALGLSRSKILLGHVIPNALAPVIVIATVSLGTYIVAEASLSFLGIGLPPSIPSWGGDISTAQGSIRQAPELIFFPATALAITVLAFLLLGDIVRDALDPKARARR</sequence>
<dbReference type="AlphaFoldDB" id="A0A1R4ILV6"/>
<dbReference type="CDD" id="cd06261">
    <property type="entry name" value="TM_PBP2"/>
    <property type="match status" value="1"/>
</dbReference>
<dbReference type="EMBL" id="FUKR01000014">
    <property type="protein sequence ID" value="SJN20564.1"/>
    <property type="molecule type" value="Genomic_DNA"/>
</dbReference>
<name>A0A1R4ILV6_9MICO</name>
<keyword evidence="3" id="KW-1003">Cell membrane</keyword>
<evidence type="ECO:0000256" key="7">
    <source>
        <dbReference type="RuleBase" id="RU363032"/>
    </source>
</evidence>
<feature type="transmembrane region" description="Helical" evidence="7">
    <location>
        <begin position="228"/>
        <end position="250"/>
    </location>
</feature>
<evidence type="ECO:0000313" key="9">
    <source>
        <dbReference type="EMBL" id="SJN20564.1"/>
    </source>
</evidence>
<proteinExistence type="inferred from homology"/>
<dbReference type="InterPro" id="IPR025966">
    <property type="entry name" value="OppC_N"/>
</dbReference>